<dbReference type="PROSITE" id="PS51257">
    <property type="entry name" value="PROKAR_LIPOPROTEIN"/>
    <property type="match status" value="1"/>
</dbReference>
<dbReference type="AlphaFoldDB" id="A0A085G8S3"/>
<sequence>MFICKNAMDGFLKLMGCAFLVSMLSACTGYNSLYPKYSSYQGDDSAILFVMDDSYNQSIYTYELTKEGCFDQKQRRLLTRNLALKGTGKDIYQYKIKADQYYIIGVQSPGYFHYRTFIPKSNKIYGIYSGYVIELSATKDINNVTPEDFYTTKVEPSQINSWNIKNVCPGLFGSKTIG</sequence>
<protein>
    <recommendedName>
        <fullName evidence="3">Lipoprotein</fullName>
    </recommendedName>
</protein>
<dbReference type="RefSeq" id="WP_128124458.1">
    <property type="nucleotide sequence ID" value="NZ_JMPJ01000059.1"/>
</dbReference>
<dbReference type="EMBL" id="JMPJ01000059">
    <property type="protein sequence ID" value="KFC80118.1"/>
    <property type="molecule type" value="Genomic_DNA"/>
</dbReference>
<comment type="caution">
    <text evidence="1">The sequence shown here is derived from an EMBL/GenBank/DDBJ whole genome shotgun (WGS) entry which is preliminary data.</text>
</comment>
<accession>A0A085G8S3</accession>
<dbReference type="GeneID" id="78380816"/>
<dbReference type="STRING" id="910964.GEAM_2482"/>
<proteinExistence type="predicted"/>
<reference evidence="1 2" key="1">
    <citation type="submission" date="2014-05" db="EMBL/GenBank/DDBJ databases">
        <title>ATOL: Assembling a taxonomically balanced genome-scale reconstruction of the evolutionary history of the Enterobacteriaceae.</title>
        <authorList>
            <person name="Plunkett G.III."/>
            <person name="Neeno-Eckwall E.C."/>
            <person name="Glasner J.D."/>
            <person name="Perna N.T."/>
        </authorList>
    </citation>
    <scope>NUCLEOTIDE SEQUENCE [LARGE SCALE GENOMIC DNA]</scope>
    <source>
        <strain evidence="1 2">ATCC 33852</strain>
    </source>
</reference>
<dbReference type="Proteomes" id="UP000028640">
    <property type="component" value="Unassembled WGS sequence"/>
</dbReference>
<organism evidence="1 2">
    <name type="scientific">Ewingella americana (strain ATCC 33852 / DSM 4580 / CCUG 14506 / JCM 5911 / LMG 7869 / NCTC 12157 / CDC 1468-78)</name>
    <dbReference type="NCBI Taxonomy" id="910964"/>
    <lineage>
        <taxon>Bacteria</taxon>
        <taxon>Pseudomonadati</taxon>
        <taxon>Pseudomonadota</taxon>
        <taxon>Gammaproteobacteria</taxon>
        <taxon>Enterobacterales</taxon>
        <taxon>Yersiniaceae</taxon>
        <taxon>Ewingella</taxon>
    </lineage>
</organism>
<evidence type="ECO:0008006" key="3">
    <source>
        <dbReference type="Google" id="ProtNLM"/>
    </source>
</evidence>
<evidence type="ECO:0000313" key="2">
    <source>
        <dbReference type="Proteomes" id="UP000028640"/>
    </source>
</evidence>
<evidence type="ECO:0000313" key="1">
    <source>
        <dbReference type="EMBL" id="KFC80118.1"/>
    </source>
</evidence>
<name>A0A085G8S3_EWIA3</name>
<gene>
    <name evidence="1" type="ORF">GEAM_2482</name>
</gene>
<keyword evidence="2" id="KW-1185">Reference proteome</keyword>